<dbReference type="HOGENOM" id="CLU_3125475_0_0_1"/>
<dbReference type="GeneID" id="20823472"/>
<dbReference type="AlphaFoldDB" id="F8MWZ0"/>
<dbReference type="RefSeq" id="XP_009854235.1">
    <property type="nucleotide sequence ID" value="XM_009855933.1"/>
</dbReference>
<evidence type="ECO:0000313" key="2">
    <source>
        <dbReference type="Proteomes" id="UP000008065"/>
    </source>
</evidence>
<gene>
    <name evidence="1" type="ORF">NEUTE1DRAFT_118116</name>
</gene>
<proteinExistence type="predicted"/>
<keyword evidence="2" id="KW-1185">Reference proteome</keyword>
<evidence type="ECO:0000313" key="1">
    <source>
        <dbReference type="EMBL" id="EGO54261.1"/>
    </source>
</evidence>
<name>F8MWZ0_NEUT8</name>
<dbReference type="KEGG" id="nte:NEUTE1DRAFT118116"/>
<accession>F8MWZ0</accession>
<sequence length="50" mass="5836">MEAYDTPFDMPDDGSNILLFPLVPLFLFQRICHSKRQFVLLRTSAFSFLP</sequence>
<dbReference type="VEuPathDB" id="FungiDB:NEUTE1DRAFT_118116"/>
<dbReference type="Proteomes" id="UP000008065">
    <property type="component" value="Unassembled WGS sequence"/>
</dbReference>
<dbReference type="EMBL" id="GL891307">
    <property type="protein sequence ID" value="EGO54261.1"/>
    <property type="molecule type" value="Genomic_DNA"/>
</dbReference>
<reference evidence="2" key="1">
    <citation type="journal article" date="2011" name="Genetics">
        <title>Massive changes in genome architecture accompany the transition to self-fertility in the filamentous fungus Neurospora tetrasperma.</title>
        <authorList>
            <person name="Ellison C.E."/>
            <person name="Stajich J.E."/>
            <person name="Jacobson D.J."/>
            <person name="Natvig D.O."/>
            <person name="Lapidus A."/>
            <person name="Foster B."/>
            <person name="Aerts A."/>
            <person name="Riley R."/>
            <person name="Lindquist E.A."/>
            <person name="Grigoriev I.V."/>
            <person name="Taylor J.W."/>
        </authorList>
    </citation>
    <scope>NUCLEOTIDE SEQUENCE [LARGE SCALE GENOMIC DNA]</scope>
    <source>
        <strain evidence="2">FGSC 2508 / P0657</strain>
    </source>
</reference>
<protein>
    <submittedName>
        <fullName evidence="1">Uncharacterized protein</fullName>
    </submittedName>
</protein>
<organism evidence="1 2">
    <name type="scientific">Neurospora tetrasperma (strain FGSC 2508 / ATCC MYA-4615 / P0657)</name>
    <dbReference type="NCBI Taxonomy" id="510951"/>
    <lineage>
        <taxon>Eukaryota</taxon>
        <taxon>Fungi</taxon>
        <taxon>Dikarya</taxon>
        <taxon>Ascomycota</taxon>
        <taxon>Pezizomycotina</taxon>
        <taxon>Sordariomycetes</taxon>
        <taxon>Sordariomycetidae</taxon>
        <taxon>Sordariales</taxon>
        <taxon>Sordariaceae</taxon>
        <taxon>Neurospora</taxon>
    </lineage>
</organism>